<sequence>MQAGFPLNAREVAAALGGDVTGRNSVSAPGPGHSRADRSLSIRIDPRAPGGFVVTSFAGDDALDCKDYVRQQLGVEEWKPAPRSDAPETDWVARMEARLRKSSDAASQPASNSNEAGDSDGLFGIALRMWDEAKPVKGSLAETYLQARGLWLPKNVEVAGQLRFHPSCAFKVKDGTTKRVPAMLALMTDPLTGEARAVHRTALKPDGSGKLVDLEIGNPKKMLGRMRGAVIRLCPDDEAKPALTIAEGIENALAGICGGVGGAWAAGTALNVQLLPVLPGVEALHILADAGKAGEGAASECGQRWADAGRKVEATFPTHGDWNDTMKGET</sequence>
<comment type="caution">
    <text evidence="3">The sequence shown here is derived from an EMBL/GenBank/DDBJ whole genome shotgun (WGS) entry which is preliminary data.</text>
</comment>
<evidence type="ECO:0008006" key="5">
    <source>
        <dbReference type="Google" id="ProtNLM"/>
    </source>
</evidence>
<dbReference type="InterPro" id="IPR055570">
    <property type="entry name" value="DUF7146"/>
</dbReference>
<evidence type="ECO:0000313" key="4">
    <source>
        <dbReference type="Proteomes" id="UP001549321"/>
    </source>
</evidence>
<proteinExistence type="predicted"/>
<evidence type="ECO:0000313" key="3">
    <source>
        <dbReference type="EMBL" id="MET4636564.1"/>
    </source>
</evidence>
<feature type="domain" description="DUF7146" evidence="2">
    <location>
        <begin position="126"/>
        <end position="233"/>
    </location>
</feature>
<accession>A0ABV2R5K2</accession>
<dbReference type="Pfam" id="PF13362">
    <property type="entry name" value="Toprim_3"/>
    <property type="match status" value="1"/>
</dbReference>
<feature type="domain" description="Toprim" evidence="1">
    <location>
        <begin position="243"/>
        <end position="326"/>
    </location>
</feature>
<evidence type="ECO:0000259" key="2">
    <source>
        <dbReference type="Pfam" id="PF23639"/>
    </source>
</evidence>
<dbReference type="InterPro" id="IPR006171">
    <property type="entry name" value="TOPRIM_dom"/>
</dbReference>
<organism evidence="3 4">
    <name type="scientific">Kaistia defluvii</name>
    <dbReference type="NCBI Taxonomy" id="410841"/>
    <lineage>
        <taxon>Bacteria</taxon>
        <taxon>Pseudomonadati</taxon>
        <taxon>Pseudomonadota</taxon>
        <taxon>Alphaproteobacteria</taxon>
        <taxon>Hyphomicrobiales</taxon>
        <taxon>Kaistiaceae</taxon>
        <taxon>Kaistia</taxon>
    </lineage>
</organism>
<dbReference type="EMBL" id="JBEPSM010000005">
    <property type="protein sequence ID" value="MET4636564.1"/>
    <property type="molecule type" value="Genomic_DNA"/>
</dbReference>
<protein>
    <recommendedName>
        <fullName evidence="5">Toprim domain-containing protein</fullName>
    </recommendedName>
</protein>
<dbReference type="Pfam" id="PF23639">
    <property type="entry name" value="DUF7146"/>
    <property type="match status" value="1"/>
</dbReference>
<evidence type="ECO:0000259" key="1">
    <source>
        <dbReference type="Pfam" id="PF13362"/>
    </source>
</evidence>
<gene>
    <name evidence="3" type="ORF">ABIE08_004527</name>
</gene>
<dbReference type="Proteomes" id="UP001549321">
    <property type="component" value="Unassembled WGS sequence"/>
</dbReference>
<keyword evidence="4" id="KW-1185">Reference proteome</keyword>
<reference evidence="3 4" key="1">
    <citation type="submission" date="2024-06" db="EMBL/GenBank/DDBJ databases">
        <title>Sorghum-associated microbial communities from plants grown in Nebraska, USA.</title>
        <authorList>
            <person name="Schachtman D."/>
        </authorList>
    </citation>
    <scope>NUCLEOTIDE SEQUENCE [LARGE SCALE GENOMIC DNA]</scope>
    <source>
        <strain evidence="3 4">3207</strain>
    </source>
</reference>
<name>A0ABV2R5K2_9HYPH</name>